<dbReference type="GO" id="GO:0016747">
    <property type="term" value="F:acyltransferase activity, transferring groups other than amino-acyl groups"/>
    <property type="evidence" value="ECO:0007669"/>
    <property type="project" value="InterPro"/>
</dbReference>
<dbReference type="Pfam" id="PF00583">
    <property type="entry name" value="Acetyltransf_1"/>
    <property type="match status" value="1"/>
</dbReference>
<dbReference type="OrthoDB" id="119501at2"/>
<dbReference type="RefSeq" id="WP_136447714.1">
    <property type="nucleotide sequence ID" value="NZ_SSXH01000155.1"/>
</dbReference>
<protein>
    <submittedName>
        <fullName evidence="2">GNAT family N-acetyltransferase</fullName>
    </submittedName>
</protein>
<dbReference type="PROSITE" id="PS51186">
    <property type="entry name" value="GNAT"/>
    <property type="match status" value="1"/>
</dbReference>
<proteinExistence type="predicted"/>
<organism evidence="2 3">
    <name type="scientific">Candidatus Frankia alpina</name>
    <dbReference type="NCBI Taxonomy" id="2699483"/>
    <lineage>
        <taxon>Bacteria</taxon>
        <taxon>Bacillati</taxon>
        <taxon>Actinomycetota</taxon>
        <taxon>Actinomycetes</taxon>
        <taxon>Frankiales</taxon>
        <taxon>Frankiaceae</taxon>
        <taxon>Frankia</taxon>
    </lineage>
</organism>
<dbReference type="EMBL" id="SSXH01000155">
    <property type="protein sequence ID" value="THJ74905.1"/>
    <property type="molecule type" value="Genomic_DNA"/>
</dbReference>
<sequence length="220" mass="23665">MRSVSRPQPANVAFRPATDSAAEAAAIVALVESAYRGESSRAGWTTEADLLGGHRTDVEEVRATLTGPHGRVLLVEDPPDLLVGCCHVERRIEPSAHGEAGMVRTGELVAQAGGVEGLTGAGITAAVGAYFGMFAVSPTRQGAGLGGALLRLAERHAVTAWSAAWMEMQVIAQRTELIDWYRRKGYLPTTATRPFPYADERFGRPLRPDLYFVVLRKPLV</sequence>
<keyword evidence="3" id="KW-1185">Reference proteome</keyword>
<dbReference type="InterPro" id="IPR000182">
    <property type="entry name" value="GNAT_dom"/>
</dbReference>
<gene>
    <name evidence="2" type="ORF">E7Y31_08630</name>
</gene>
<dbReference type="CDD" id="cd04301">
    <property type="entry name" value="NAT_SF"/>
    <property type="match status" value="1"/>
</dbReference>
<name>A0A4S5ER49_9ACTN</name>
<evidence type="ECO:0000313" key="3">
    <source>
        <dbReference type="Proteomes" id="UP000305282"/>
    </source>
</evidence>
<dbReference type="Proteomes" id="UP000305282">
    <property type="component" value="Unassembled WGS sequence"/>
</dbReference>
<comment type="caution">
    <text evidence="2">The sequence shown here is derived from an EMBL/GenBank/DDBJ whole genome shotgun (WGS) entry which is preliminary data.</text>
</comment>
<evidence type="ECO:0000313" key="2">
    <source>
        <dbReference type="EMBL" id="THJ74905.1"/>
    </source>
</evidence>
<evidence type="ECO:0000259" key="1">
    <source>
        <dbReference type="PROSITE" id="PS51186"/>
    </source>
</evidence>
<feature type="domain" description="N-acetyltransferase" evidence="1">
    <location>
        <begin position="12"/>
        <end position="220"/>
    </location>
</feature>
<keyword evidence="2" id="KW-0808">Transferase</keyword>
<dbReference type="SUPFAM" id="SSF55729">
    <property type="entry name" value="Acyl-CoA N-acyltransferases (Nat)"/>
    <property type="match status" value="1"/>
</dbReference>
<accession>A0A4S5ER49</accession>
<dbReference type="InterPro" id="IPR016181">
    <property type="entry name" value="Acyl_CoA_acyltransferase"/>
</dbReference>
<reference evidence="2 3" key="1">
    <citation type="submission" date="2019-04" db="EMBL/GenBank/DDBJ databases">
        <title>Draft genome sequences for three unisolated Alnus-infective Frankia Sp+ strains, AgTrS, AiOr and AvVan, the first sequenced Frankia strains able to sporulate in-planta.</title>
        <authorList>
            <person name="Bethencourt L."/>
            <person name="Vautrin F."/>
            <person name="Taib N."/>
            <person name="Dubost A."/>
            <person name="Castro-Garcia L."/>
            <person name="Imbaud O."/>
            <person name="Abrouk D."/>
            <person name="Fournier P."/>
            <person name="Briolay J."/>
            <person name="Nguyen A."/>
            <person name="Normand P."/>
            <person name="Fernandez M.P."/>
            <person name="Brochier-Armanet C."/>
            <person name="Herrera-Belaroussi A."/>
        </authorList>
    </citation>
    <scope>NUCLEOTIDE SEQUENCE [LARGE SCALE GENOMIC DNA]</scope>
    <source>
        <strain evidence="2 3">AvVan</strain>
    </source>
</reference>
<dbReference type="Gene3D" id="3.40.630.30">
    <property type="match status" value="1"/>
</dbReference>
<dbReference type="AlphaFoldDB" id="A0A4S5ER49"/>